<evidence type="ECO:0000313" key="3">
    <source>
        <dbReference type="Proteomes" id="UP001556367"/>
    </source>
</evidence>
<sequence>MPRSAEQAPANYGTGPIAPHNYYSTPAQPDPASGLYPLHARALAFNGAVPVGASVHHHHPLPASGRPMHLAAAPVAANALPVITAPVPVFATAAPVFATAFPVVAVVAIPHSSAMVAPGHPQIHEVEYNSAENPSPAVQVRHHRGRRSRKGAFKRVLKRIRDFFS</sequence>
<proteinExistence type="predicted"/>
<comment type="caution">
    <text evidence="2">The sequence shown here is derived from an EMBL/GenBank/DDBJ whole genome shotgun (WGS) entry which is preliminary data.</text>
</comment>
<accession>A0ABR3JFX1</accession>
<dbReference type="Proteomes" id="UP001556367">
    <property type="component" value="Unassembled WGS sequence"/>
</dbReference>
<dbReference type="EMBL" id="JASNQZ010000007">
    <property type="protein sequence ID" value="KAL0954317.1"/>
    <property type="molecule type" value="Genomic_DNA"/>
</dbReference>
<reference evidence="3" key="1">
    <citation type="submission" date="2024-06" db="EMBL/GenBank/DDBJ databases">
        <title>Multi-omics analyses provide insights into the biosynthesis of the anticancer antibiotic pleurotin in Hohenbuehelia grisea.</title>
        <authorList>
            <person name="Weaver J.A."/>
            <person name="Alberti F."/>
        </authorList>
    </citation>
    <scope>NUCLEOTIDE SEQUENCE [LARGE SCALE GENOMIC DNA]</scope>
    <source>
        <strain evidence="3">T-177</strain>
    </source>
</reference>
<protein>
    <submittedName>
        <fullName evidence="2">Uncharacterized protein</fullName>
    </submittedName>
</protein>
<keyword evidence="3" id="KW-1185">Reference proteome</keyword>
<evidence type="ECO:0000256" key="1">
    <source>
        <dbReference type="SAM" id="MobiDB-lite"/>
    </source>
</evidence>
<name>A0ABR3JFX1_9AGAR</name>
<feature type="region of interest" description="Disordered" evidence="1">
    <location>
        <begin position="1"/>
        <end position="24"/>
    </location>
</feature>
<organism evidence="2 3">
    <name type="scientific">Hohenbuehelia grisea</name>
    <dbReference type="NCBI Taxonomy" id="104357"/>
    <lineage>
        <taxon>Eukaryota</taxon>
        <taxon>Fungi</taxon>
        <taxon>Dikarya</taxon>
        <taxon>Basidiomycota</taxon>
        <taxon>Agaricomycotina</taxon>
        <taxon>Agaricomycetes</taxon>
        <taxon>Agaricomycetidae</taxon>
        <taxon>Agaricales</taxon>
        <taxon>Pleurotineae</taxon>
        <taxon>Pleurotaceae</taxon>
        <taxon>Hohenbuehelia</taxon>
    </lineage>
</organism>
<gene>
    <name evidence="2" type="ORF">HGRIS_003315</name>
</gene>
<evidence type="ECO:0000313" key="2">
    <source>
        <dbReference type="EMBL" id="KAL0954317.1"/>
    </source>
</evidence>